<protein>
    <recommendedName>
        <fullName evidence="4">DUF4378 domain-containing protein</fullName>
    </recommendedName>
</protein>
<feature type="compositionally biased region" description="Acidic residues" evidence="1">
    <location>
        <begin position="301"/>
        <end position="312"/>
    </location>
</feature>
<dbReference type="Proteomes" id="UP001346149">
    <property type="component" value="Unassembled WGS sequence"/>
</dbReference>
<name>A0AAN7MYV2_TRANT</name>
<feature type="region of interest" description="Disordered" evidence="1">
    <location>
        <begin position="110"/>
        <end position="131"/>
    </location>
</feature>
<keyword evidence="3" id="KW-1185">Reference proteome</keyword>
<dbReference type="PANTHER" id="PTHR33623">
    <property type="entry name" value="OS04G0572500 PROTEIN"/>
    <property type="match status" value="1"/>
</dbReference>
<feature type="region of interest" description="Disordered" evidence="1">
    <location>
        <begin position="292"/>
        <end position="313"/>
    </location>
</feature>
<reference evidence="2 3" key="1">
    <citation type="journal article" date="2023" name="Hortic Res">
        <title>Pangenome of water caltrop reveals structural variations and asymmetric subgenome divergence after allopolyploidization.</title>
        <authorList>
            <person name="Zhang X."/>
            <person name="Chen Y."/>
            <person name="Wang L."/>
            <person name="Yuan Y."/>
            <person name="Fang M."/>
            <person name="Shi L."/>
            <person name="Lu R."/>
            <person name="Comes H.P."/>
            <person name="Ma Y."/>
            <person name="Chen Y."/>
            <person name="Huang G."/>
            <person name="Zhou Y."/>
            <person name="Zheng Z."/>
            <person name="Qiu Y."/>
        </authorList>
    </citation>
    <scope>NUCLEOTIDE SEQUENCE [LARGE SCALE GENOMIC DNA]</scope>
    <source>
        <strain evidence="2">F231</strain>
    </source>
</reference>
<evidence type="ECO:0008006" key="4">
    <source>
        <dbReference type="Google" id="ProtNLM"/>
    </source>
</evidence>
<accession>A0AAN7MYV2</accession>
<sequence length="448" mass="51047">MSLSASFDSHLERRLPLPAERSHKMLKDFLIEDVNIPRPLRRLASLPRLPLRSPSIRGFTKTNNRSPPLPIDKEITLRRSRSKVASMTISAMEAIFKVVRTLPMTLSKHQSSLAIESPNKTRKMEEEPDDSSKVAVRLKDIIRWSSFGDMIEKEEPQSLEELVASSSPKDCTTATTVWTNSTSSSSSLSWYDSDFSSDCSPPWSSNTVTLREQFALDSKSAVSSTPHFEPGSEPVQTVESFLHFSHRREESIEEVHAAWNECKGESPVSVIEYEIGEDGEWRWSFQRSPPHVNISSKQGEREEEECEEDEEPSFSLEDKATGLLNKVRAFASENGISFKCNEERLLLDFFRSELPEGIRFRFDIGSGDEDYGELVRRAESWVRGDGHSGSNYQWGIDGKKDAYLRDMEKGGTWSKFEEDQRRMVVEMESGVWSLLLDELLGDIFALRW</sequence>
<dbReference type="PANTHER" id="PTHR33623:SF17">
    <property type="entry name" value="DUF4378 DOMAIN-CONTAINING PROTEIN"/>
    <property type="match status" value="1"/>
</dbReference>
<dbReference type="EMBL" id="JAXQNO010000001">
    <property type="protein sequence ID" value="KAK4804760.1"/>
    <property type="molecule type" value="Genomic_DNA"/>
</dbReference>
<organism evidence="2 3">
    <name type="scientific">Trapa natans</name>
    <name type="common">Water chestnut</name>
    <dbReference type="NCBI Taxonomy" id="22666"/>
    <lineage>
        <taxon>Eukaryota</taxon>
        <taxon>Viridiplantae</taxon>
        <taxon>Streptophyta</taxon>
        <taxon>Embryophyta</taxon>
        <taxon>Tracheophyta</taxon>
        <taxon>Spermatophyta</taxon>
        <taxon>Magnoliopsida</taxon>
        <taxon>eudicotyledons</taxon>
        <taxon>Gunneridae</taxon>
        <taxon>Pentapetalae</taxon>
        <taxon>rosids</taxon>
        <taxon>malvids</taxon>
        <taxon>Myrtales</taxon>
        <taxon>Lythraceae</taxon>
        <taxon>Trapa</taxon>
    </lineage>
</organism>
<gene>
    <name evidence="2" type="ORF">SAY86_004577</name>
</gene>
<comment type="caution">
    <text evidence="2">The sequence shown here is derived from an EMBL/GenBank/DDBJ whole genome shotgun (WGS) entry which is preliminary data.</text>
</comment>
<dbReference type="AlphaFoldDB" id="A0AAN7MYV2"/>
<evidence type="ECO:0000313" key="2">
    <source>
        <dbReference type="EMBL" id="KAK4804760.1"/>
    </source>
</evidence>
<proteinExistence type="predicted"/>
<evidence type="ECO:0000256" key="1">
    <source>
        <dbReference type="SAM" id="MobiDB-lite"/>
    </source>
</evidence>
<evidence type="ECO:0000313" key="3">
    <source>
        <dbReference type="Proteomes" id="UP001346149"/>
    </source>
</evidence>